<dbReference type="GO" id="GO:0005886">
    <property type="term" value="C:plasma membrane"/>
    <property type="evidence" value="ECO:0007669"/>
    <property type="project" value="UniProtKB-SubCell"/>
</dbReference>
<evidence type="ECO:0000256" key="1">
    <source>
        <dbReference type="ARBA" id="ARBA00004651"/>
    </source>
</evidence>
<dbReference type="Gene3D" id="3.40.190.10">
    <property type="entry name" value="Periplasmic binding protein-like II"/>
    <property type="match status" value="1"/>
</dbReference>
<evidence type="ECO:0000313" key="9">
    <source>
        <dbReference type="EMBL" id="OAA31738.1"/>
    </source>
</evidence>
<accession>A0A182C7R6</accession>
<protein>
    <submittedName>
        <fullName evidence="9">Uncharacterized protein</fullName>
    </submittedName>
</protein>
<keyword evidence="3 6" id="KW-0812">Transmembrane</keyword>
<dbReference type="SUPFAM" id="SSF53850">
    <property type="entry name" value="Periplasmic binding protein-like II"/>
    <property type="match status" value="1"/>
</dbReference>
<keyword evidence="4 6" id="KW-1133">Transmembrane helix</keyword>
<dbReference type="InterPro" id="IPR025383">
    <property type="entry name" value="MrpA_C/MbhD"/>
</dbReference>
<evidence type="ECO:0000256" key="6">
    <source>
        <dbReference type="SAM" id="Phobius"/>
    </source>
</evidence>
<evidence type="ECO:0000256" key="4">
    <source>
        <dbReference type="ARBA" id="ARBA00022989"/>
    </source>
</evidence>
<feature type="domain" description="Solute-binding protein family 3/N-terminal" evidence="7">
    <location>
        <begin position="78"/>
        <end position="231"/>
    </location>
</feature>
<organism evidence="9 10">
    <name type="scientific">Kosmotoga arenicorallina S304</name>
    <dbReference type="NCBI Taxonomy" id="1453497"/>
    <lineage>
        <taxon>Bacteria</taxon>
        <taxon>Thermotogati</taxon>
        <taxon>Thermotogota</taxon>
        <taxon>Thermotogae</taxon>
        <taxon>Kosmotogales</taxon>
        <taxon>Kosmotogaceae</taxon>
        <taxon>Kosmotoga</taxon>
    </lineage>
</organism>
<dbReference type="PATRIC" id="fig|1453497.3.peg.521"/>
<dbReference type="RefSeq" id="WP_068345300.1">
    <property type="nucleotide sequence ID" value="NZ_JFHK01000002.1"/>
</dbReference>
<dbReference type="InterPro" id="IPR001638">
    <property type="entry name" value="Solute-binding_3/MltF_N"/>
</dbReference>
<keyword evidence="2" id="KW-1003">Cell membrane</keyword>
<evidence type="ECO:0000259" key="7">
    <source>
        <dbReference type="Pfam" id="PF00497"/>
    </source>
</evidence>
<dbReference type="EMBL" id="JFHK01000002">
    <property type="protein sequence ID" value="OAA31738.1"/>
    <property type="molecule type" value="Genomic_DNA"/>
</dbReference>
<proteinExistence type="predicted"/>
<dbReference type="OrthoDB" id="4337946at2"/>
<gene>
    <name evidence="9" type="ORF">AT15_02625</name>
</gene>
<keyword evidence="10" id="KW-1185">Reference proteome</keyword>
<dbReference type="AlphaFoldDB" id="A0A182C7R6"/>
<feature type="transmembrane region" description="Helical" evidence="6">
    <location>
        <begin position="52"/>
        <end position="71"/>
    </location>
</feature>
<keyword evidence="5 6" id="KW-0472">Membrane</keyword>
<feature type="transmembrane region" description="Helical" evidence="6">
    <location>
        <begin position="29"/>
        <end position="46"/>
    </location>
</feature>
<evidence type="ECO:0000259" key="8">
    <source>
        <dbReference type="Pfam" id="PF13244"/>
    </source>
</evidence>
<evidence type="ECO:0000256" key="3">
    <source>
        <dbReference type="ARBA" id="ARBA00022692"/>
    </source>
</evidence>
<comment type="subcellular location">
    <subcellularLocation>
        <location evidence="1">Cell membrane</location>
        <topology evidence="1">Multi-pass membrane protein</topology>
    </subcellularLocation>
</comment>
<dbReference type="Pfam" id="PF13244">
    <property type="entry name" value="MbhD"/>
    <property type="match status" value="1"/>
</dbReference>
<sequence>MLFAVAAFSIFYLVASISMISAKTNFKAVIWYGILGFFSSLIMLLLGAPDVALTQFTVGVILIILVYIMAIRKQRRVRIGYIPTPHMIYHSNDTLHGLEWEIISRIQVLEGYHIEPKAFKNSSQAIEALKSGNVDIVCGGLIDDNVQDQDFFEKIPYLDTILFKIGDREVDYINLKILGKTVEKIEAVPSSRTRYIFLLSRGAEDLKNFIVSDLNELESSGELKNIVERYL</sequence>
<name>A0A182C7R6_9BACT</name>
<feature type="transmembrane region" description="Helical" evidence="6">
    <location>
        <begin position="6"/>
        <end position="22"/>
    </location>
</feature>
<comment type="caution">
    <text evidence="9">The sequence shown here is derived from an EMBL/GenBank/DDBJ whole genome shotgun (WGS) entry which is preliminary data.</text>
</comment>
<dbReference type="STRING" id="1453497.AT15_02625"/>
<dbReference type="Proteomes" id="UP000077339">
    <property type="component" value="Unassembled WGS sequence"/>
</dbReference>
<feature type="domain" description="MrpA C-terminal/MbhD" evidence="8">
    <location>
        <begin position="11"/>
        <end position="76"/>
    </location>
</feature>
<evidence type="ECO:0000313" key="10">
    <source>
        <dbReference type="Proteomes" id="UP000077339"/>
    </source>
</evidence>
<evidence type="ECO:0000256" key="2">
    <source>
        <dbReference type="ARBA" id="ARBA00022475"/>
    </source>
</evidence>
<reference evidence="9 10" key="1">
    <citation type="submission" date="2014-02" db="EMBL/GenBank/DDBJ databases">
        <title>Kosmotoga genome sequencing.</title>
        <authorList>
            <person name="Pollo S.M."/>
            <person name="Charchuk R."/>
            <person name="Nesbo C.L."/>
        </authorList>
    </citation>
    <scope>NUCLEOTIDE SEQUENCE [LARGE SCALE GENOMIC DNA]</scope>
    <source>
        <strain evidence="9 10">S304</strain>
    </source>
</reference>
<dbReference type="Pfam" id="PF00497">
    <property type="entry name" value="SBP_bac_3"/>
    <property type="match status" value="1"/>
</dbReference>
<evidence type="ECO:0000256" key="5">
    <source>
        <dbReference type="ARBA" id="ARBA00023136"/>
    </source>
</evidence>